<reference evidence="3 4" key="1">
    <citation type="submission" date="2018-01" db="EMBL/GenBank/DDBJ databases">
        <title>Whole genome analyses suggest that Burkholderia sensu lato contains two further novel genera in the rhizoxinica-symbiotica group Mycetohabitans gen. nov., and Trinickia gen. nov.: implications for the evolution of diazotrophy and nodulation in the Burkholderiaceae.</title>
        <authorList>
            <person name="Estrada-de los Santos P."/>
            <person name="Palmer M."/>
            <person name="Chavez-Ramirez B."/>
            <person name="Beukes C."/>
            <person name="Steenkamp E.T."/>
            <person name="Hirsch A.M."/>
            <person name="Manyaka P."/>
            <person name="Maluk M."/>
            <person name="Lafos M."/>
            <person name="Crook M."/>
            <person name="Gross E."/>
            <person name="Simon M.F."/>
            <person name="Bueno dos Reis Junior F."/>
            <person name="Poole P.S."/>
            <person name="Venter S.N."/>
            <person name="James E.K."/>
        </authorList>
    </citation>
    <scope>NUCLEOTIDE SEQUENCE [LARGE SCALE GENOMIC DNA]</scope>
    <source>
        <strain evidence="3 4">GIMN1.004</strain>
    </source>
</reference>
<proteinExistence type="predicted"/>
<dbReference type="OrthoDB" id="9794815at2"/>
<dbReference type="GO" id="GO:0000160">
    <property type="term" value="P:phosphorelay signal transduction system"/>
    <property type="evidence" value="ECO:0007669"/>
    <property type="project" value="InterPro"/>
</dbReference>
<dbReference type="AlphaFoldDB" id="A0A2N7VRL3"/>
<dbReference type="Gene3D" id="3.40.50.2300">
    <property type="match status" value="1"/>
</dbReference>
<sequence>MDTVSADKILVIEDDPVMRELIVATLLDAGRAATASLAEARAGAAPKLLVVDLGEPKTHGANSLRAWRARFPNARIVAISGRFRFNAATAASVARQLGADRVLAKPLDCAALVANVGELMGQPVQ</sequence>
<name>A0A2N7VRL3_9BURK</name>
<dbReference type="RefSeq" id="WP_102645856.1">
    <property type="nucleotide sequence ID" value="NZ_PNYA01000010.1"/>
</dbReference>
<dbReference type="Proteomes" id="UP000235616">
    <property type="component" value="Unassembled WGS sequence"/>
</dbReference>
<evidence type="ECO:0000259" key="2">
    <source>
        <dbReference type="PROSITE" id="PS50110"/>
    </source>
</evidence>
<dbReference type="EMBL" id="PNYA01000010">
    <property type="protein sequence ID" value="PMS19783.1"/>
    <property type="molecule type" value="Genomic_DNA"/>
</dbReference>
<evidence type="ECO:0000313" key="4">
    <source>
        <dbReference type="Proteomes" id="UP000235616"/>
    </source>
</evidence>
<dbReference type="InterPro" id="IPR011006">
    <property type="entry name" value="CheY-like_superfamily"/>
</dbReference>
<keyword evidence="1" id="KW-0597">Phosphoprotein</keyword>
<feature type="domain" description="Response regulatory" evidence="2">
    <location>
        <begin position="8"/>
        <end position="120"/>
    </location>
</feature>
<feature type="modified residue" description="4-aspartylphosphate" evidence="1">
    <location>
        <position position="52"/>
    </location>
</feature>
<dbReference type="PROSITE" id="PS50110">
    <property type="entry name" value="RESPONSE_REGULATORY"/>
    <property type="match status" value="1"/>
</dbReference>
<dbReference type="Pfam" id="PF00072">
    <property type="entry name" value="Response_reg"/>
    <property type="match status" value="1"/>
</dbReference>
<dbReference type="SMART" id="SM00448">
    <property type="entry name" value="REC"/>
    <property type="match status" value="1"/>
</dbReference>
<accession>A0A2N7VRL3</accession>
<protein>
    <recommendedName>
        <fullName evidence="2">Response regulatory domain-containing protein</fullName>
    </recommendedName>
</protein>
<dbReference type="InterPro" id="IPR001789">
    <property type="entry name" value="Sig_transdc_resp-reg_receiver"/>
</dbReference>
<evidence type="ECO:0000313" key="3">
    <source>
        <dbReference type="EMBL" id="PMS19783.1"/>
    </source>
</evidence>
<dbReference type="CDD" id="cd00156">
    <property type="entry name" value="REC"/>
    <property type="match status" value="1"/>
</dbReference>
<organism evidence="3 4">
    <name type="scientific">Trinickia dabaoshanensis</name>
    <dbReference type="NCBI Taxonomy" id="564714"/>
    <lineage>
        <taxon>Bacteria</taxon>
        <taxon>Pseudomonadati</taxon>
        <taxon>Pseudomonadota</taxon>
        <taxon>Betaproteobacteria</taxon>
        <taxon>Burkholderiales</taxon>
        <taxon>Burkholderiaceae</taxon>
        <taxon>Trinickia</taxon>
    </lineage>
</organism>
<comment type="caution">
    <text evidence="3">The sequence shown here is derived from an EMBL/GenBank/DDBJ whole genome shotgun (WGS) entry which is preliminary data.</text>
</comment>
<evidence type="ECO:0000256" key="1">
    <source>
        <dbReference type="PROSITE-ProRule" id="PRU00169"/>
    </source>
</evidence>
<gene>
    <name evidence="3" type="ORF">C0Z18_13250</name>
</gene>
<dbReference type="SUPFAM" id="SSF52172">
    <property type="entry name" value="CheY-like"/>
    <property type="match status" value="1"/>
</dbReference>
<keyword evidence="4" id="KW-1185">Reference proteome</keyword>